<dbReference type="AlphaFoldDB" id="A0A1H8DC29"/>
<evidence type="ECO:0000313" key="3">
    <source>
        <dbReference type="Proteomes" id="UP000198775"/>
    </source>
</evidence>
<proteinExistence type="predicted"/>
<sequence>MTDGTDRFQILHAFADHAVESEVLTTVGTVTRWTRDPRPNPHVAETVAVDLMERVPSGQFDLAVLHPRCTDESDMTSISGDPDDHENQIPRAREIAERVAEDYVIENKPRDDLRDPTVLHGRMFGLPLAYKRAFETTFPVRSPARHQPLGEKTVTPYYYSDRTREWWAATKGFRGDYPKQHLAKNTLPAAYVRCLVRSWLESLDTRDAEVPQDNNQPAPPKVPDDQTTLVQADGGRNTRYVDTGTEQEDR</sequence>
<dbReference type="Proteomes" id="UP000198775">
    <property type="component" value="Unassembled WGS sequence"/>
</dbReference>
<dbReference type="EMBL" id="FOCX01000001">
    <property type="protein sequence ID" value="SEN04799.1"/>
    <property type="molecule type" value="Genomic_DNA"/>
</dbReference>
<evidence type="ECO:0000256" key="1">
    <source>
        <dbReference type="SAM" id="MobiDB-lite"/>
    </source>
</evidence>
<reference evidence="3" key="1">
    <citation type="submission" date="2016-10" db="EMBL/GenBank/DDBJ databases">
        <authorList>
            <person name="Varghese N."/>
            <person name="Submissions S."/>
        </authorList>
    </citation>
    <scope>NUCLEOTIDE SEQUENCE [LARGE SCALE GENOMIC DNA]</scope>
    <source>
        <strain evidence="3">IBRC-M 10043</strain>
    </source>
</reference>
<feature type="region of interest" description="Disordered" evidence="1">
    <location>
        <begin position="207"/>
        <end position="250"/>
    </location>
</feature>
<evidence type="ECO:0000313" key="2">
    <source>
        <dbReference type="EMBL" id="SEN04799.1"/>
    </source>
</evidence>
<accession>A0A1H8DC29</accession>
<gene>
    <name evidence="2" type="ORF">SAMN05216388_1001242</name>
</gene>
<organism evidence="2 3">
    <name type="scientific">Halorientalis persicus</name>
    <dbReference type="NCBI Taxonomy" id="1367881"/>
    <lineage>
        <taxon>Archaea</taxon>
        <taxon>Methanobacteriati</taxon>
        <taxon>Methanobacteriota</taxon>
        <taxon>Stenosarchaea group</taxon>
        <taxon>Halobacteria</taxon>
        <taxon>Halobacteriales</taxon>
        <taxon>Haloarculaceae</taxon>
        <taxon>Halorientalis</taxon>
    </lineage>
</organism>
<dbReference type="OrthoDB" id="236500at2157"/>
<protein>
    <submittedName>
        <fullName evidence="2">Uncharacterized protein</fullName>
    </submittedName>
</protein>
<dbReference type="RefSeq" id="WP_139203392.1">
    <property type="nucleotide sequence ID" value="NZ_FOCX01000001.1"/>
</dbReference>
<name>A0A1H8DC29_9EURY</name>
<keyword evidence="3" id="KW-1185">Reference proteome</keyword>